<accession>J9C6X4</accession>
<organism evidence="1">
    <name type="scientific">gut metagenome</name>
    <dbReference type="NCBI Taxonomy" id="749906"/>
    <lineage>
        <taxon>unclassified sequences</taxon>
        <taxon>metagenomes</taxon>
        <taxon>organismal metagenomes</taxon>
    </lineage>
</organism>
<comment type="caution">
    <text evidence="1">The sequence shown here is derived from an EMBL/GenBank/DDBJ whole genome shotgun (WGS) entry which is preliminary data.</text>
</comment>
<reference evidence="1" key="1">
    <citation type="journal article" date="2012" name="PLoS ONE">
        <title>Gene sets for utilization of primary and secondary nutrition supplies in the distal gut of endangered iberian lynx.</title>
        <authorList>
            <person name="Alcaide M."/>
            <person name="Messina E."/>
            <person name="Richter M."/>
            <person name="Bargiela R."/>
            <person name="Peplies J."/>
            <person name="Huws S.A."/>
            <person name="Newbold C.J."/>
            <person name="Golyshin P.N."/>
            <person name="Simon M.A."/>
            <person name="Lopez G."/>
            <person name="Yakimov M.M."/>
            <person name="Ferrer M."/>
        </authorList>
    </citation>
    <scope>NUCLEOTIDE SEQUENCE</scope>
</reference>
<gene>
    <name evidence="1" type="ORF">EVA_16333</name>
</gene>
<evidence type="ECO:0000313" key="1">
    <source>
        <dbReference type="EMBL" id="EJW95560.1"/>
    </source>
</evidence>
<protein>
    <submittedName>
        <fullName evidence="1">Uncharacterized protein</fullName>
    </submittedName>
</protein>
<sequence>MSVYTGIQLSISQQRTGFINVLSFGLVFLSSKSQAVNNMQAAQVNVVLKYFANITFLF</sequence>
<dbReference type="EMBL" id="AMCI01005729">
    <property type="protein sequence ID" value="EJW95560.1"/>
    <property type="molecule type" value="Genomic_DNA"/>
</dbReference>
<dbReference type="AlphaFoldDB" id="J9C6X4"/>
<proteinExistence type="predicted"/>
<name>J9C6X4_9ZZZZ</name>